<dbReference type="InParanoid" id="K2RR14"/>
<sequence>MQTISLFPPPPVCVRRAGRTRRRGRLCLAVRPDAAQRGSGMIAYEADFNTILTKAATNLCGEWKYPSGHESSDNQLTIMSGRRFPPRAPLPQEGQSAPPLPRTSNAKQISKRTLVAFAFTGPLSSLVTLHPFDTILRDVHPKQHTSEDGGLQNLRSVEAPYSPTASARTFRQNGIRKPRKSRPDYSRLRGRRCGGEGGRCATIPPLSWLCERQRYCCCNGSSEGSLCASPPLRASHARYYYCTTSFGEAGAPLALFVAGKGSSTPQGRLSLTIVEQVIPTARLWNWKAQCLIPRPVATSRLLSFGRRCSEASSC</sequence>
<evidence type="ECO:0000256" key="1">
    <source>
        <dbReference type="SAM" id="MobiDB-lite"/>
    </source>
</evidence>
<feature type="region of interest" description="Disordered" evidence="1">
    <location>
        <begin position="165"/>
        <end position="186"/>
    </location>
</feature>
<accession>K2RR14</accession>
<comment type="caution">
    <text evidence="2">The sequence shown here is derived from an EMBL/GenBank/DDBJ whole genome shotgun (WGS) entry which is preliminary data.</text>
</comment>
<evidence type="ECO:0000313" key="2">
    <source>
        <dbReference type="EMBL" id="EKG17158.1"/>
    </source>
</evidence>
<dbReference type="Proteomes" id="UP000007129">
    <property type="component" value="Unassembled WGS sequence"/>
</dbReference>
<gene>
    <name evidence="2" type="ORF">MPH_05612</name>
</gene>
<proteinExistence type="predicted"/>
<name>K2RR14_MACPH</name>
<protein>
    <submittedName>
        <fullName evidence="2">Uncharacterized protein</fullName>
    </submittedName>
</protein>
<feature type="region of interest" description="Disordered" evidence="1">
    <location>
        <begin position="71"/>
        <end position="105"/>
    </location>
</feature>
<dbReference type="AlphaFoldDB" id="K2RR14"/>
<reference evidence="2 3" key="1">
    <citation type="journal article" date="2012" name="BMC Genomics">
        <title>Tools to kill: Genome of one of the most destructive plant pathogenic fungi Macrophomina phaseolina.</title>
        <authorList>
            <person name="Islam M.S."/>
            <person name="Haque M.S."/>
            <person name="Islam M.M."/>
            <person name="Emdad E.M."/>
            <person name="Halim A."/>
            <person name="Hossen Q.M.M."/>
            <person name="Hossain M.Z."/>
            <person name="Ahmed B."/>
            <person name="Rahim S."/>
            <person name="Rahman M.S."/>
            <person name="Alam M.M."/>
            <person name="Hou S."/>
            <person name="Wan X."/>
            <person name="Saito J.A."/>
            <person name="Alam M."/>
        </authorList>
    </citation>
    <scope>NUCLEOTIDE SEQUENCE [LARGE SCALE GENOMIC DNA]</scope>
    <source>
        <strain evidence="2 3">MS6</strain>
    </source>
</reference>
<dbReference type="EMBL" id="AHHD01000254">
    <property type="protein sequence ID" value="EKG17158.1"/>
    <property type="molecule type" value="Genomic_DNA"/>
</dbReference>
<organism evidence="2 3">
    <name type="scientific">Macrophomina phaseolina (strain MS6)</name>
    <name type="common">Charcoal rot fungus</name>
    <dbReference type="NCBI Taxonomy" id="1126212"/>
    <lineage>
        <taxon>Eukaryota</taxon>
        <taxon>Fungi</taxon>
        <taxon>Dikarya</taxon>
        <taxon>Ascomycota</taxon>
        <taxon>Pezizomycotina</taxon>
        <taxon>Dothideomycetes</taxon>
        <taxon>Dothideomycetes incertae sedis</taxon>
        <taxon>Botryosphaeriales</taxon>
        <taxon>Botryosphaeriaceae</taxon>
        <taxon>Macrophomina</taxon>
    </lineage>
</organism>
<dbReference type="HOGENOM" id="CLU_885877_0_0_1"/>
<dbReference type="VEuPathDB" id="FungiDB:MPH_05612"/>
<evidence type="ECO:0000313" key="3">
    <source>
        <dbReference type="Proteomes" id="UP000007129"/>
    </source>
</evidence>